<dbReference type="PANTHER" id="PTHR43280:SF32">
    <property type="entry name" value="TRANSCRIPTIONAL REGULATORY PROTEIN"/>
    <property type="match status" value="1"/>
</dbReference>
<dbReference type="GO" id="GO:0003700">
    <property type="term" value="F:DNA-binding transcription factor activity"/>
    <property type="evidence" value="ECO:0007669"/>
    <property type="project" value="InterPro"/>
</dbReference>
<sequence>MNRNEVPVLTLEETDRFHFGDNQSSFVRSTGHHLFHINRVETYRDKLVFPLPPHRKITYDFIFLTKGSSVRSKGLSEFTITANSFFFLPAYQITEHRSMSKDVEGFYVHFSPDIFQESGQMKVIEQFSFYDFLTYPLVEVDQAAKERICRSLNDLLQVYQDPNRKGYDQVIFKILDILTEANAFYQEEGEVSKTAAAYLVNHYKDALSQKIYQLQKVSEYADLLNVTPNHLNKCVKKITHKTAQELLNEMIIMEAKSLLKYTDLQVAEVAVRLCNQNPSNFSRFFKSQTGYSPKAYQTS</sequence>
<name>A0A0N8HA17_9BACT</name>
<organism evidence="5 6">
    <name type="scientific">Jiulongibacter sediminis</name>
    <dbReference type="NCBI Taxonomy" id="1605367"/>
    <lineage>
        <taxon>Bacteria</taxon>
        <taxon>Pseudomonadati</taxon>
        <taxon>Bacteroidota</taxon>
        <taxon>Cytophagia</taxon>
        <taxon>Cytophagales</taxon>
        <taxon>Leadbetterellaceae</taxon>
        <taxon>Jiulongibacter</taxon>
    </lineage>
</organism>
<keyword evidence="1" id="KW-0805">Transcription regulation</keyword>
<evidence type="ECO:0000256" key="2">
    <source>
        <dbReference type="ARBA" id="ARBA00023125"/>
    </source>
</evidence>
<proteinExistence type="predicted"/>
<dbReference type="SUPFAM" id="SSF46689">
    <property type="entry name" value="Homeodomain-like"/>
    <property type="match status" value="1"/>
</dbReference>
<comment type="caution">
    <text evidence="5">The sequence shown here is derived from an EMBL/GenBank/DDBJ whole genome shotgun (WGS) entry which is preliminary data.</text>
</comment>
<dbReference type="Gene3D" id="1.10.10.60">
    <property type="entry name" value="Homeodomain-like"/>
    <property type="match status" value="1"/>
</dbReference>
<accession>A0A0N8HA17</accession>
<protein>
    <recommendedName>
        <fullName evidence="4">HTH araC/xylS-type domain-containing protein</fullName>
    </recommendedName>
</protein>
<dbReference type="SUPFAM" id="SSF51215">
    <property type="entry name" value="Regulatory protein AraC"/>
    <property type="match status" value="1"/>
</dbReference>
<dbReference type="PATRIC" id="fig|1605367.3.peg.3436"/>
<dbReference type="OrthoDB" id="9793451at2"/>
<keyword evidence="6" id="KW-1185">Reference proteome</keyword>
<keyword evidence="3" id="KW-0804">Transcription</keyword>
<dbReference type="PANTHER" id="PTHR43280">
    <property type="entry name" value="ARAC-FAMILY TRANSCRIPTIONAL REGULATOR"/>
    <property type="match status" value="1"/>
</dbReference>
<evidence type="ECO:0000256" key="3">
    <source>
        <dbReference type="ARBA" id="ARBA00023163"/>
    </source>
</evidence>
<reference evidence="5 6" key="1">
    <citation type="submission" date="2015-07" db="EMBL/GenBank/DDBJ databases">
        <title>The draft genome sequence of Leadbetterella sp. JN14-9.</title>
        <authorList>
            <person name="Liu Y."/>
            <person name="Du J."/>
            <person name="Shao Z."/>
        </authorList>
    </citation>
    <scope>NUCLEOTIDE SEQUENCE [LARGE SCALE GENOMIC DNA]</scope>
    <source>
        <strain evidence="5 6">JN14-9</strain>
    </source>
</reference>
<evidence type="ECO:0000259" key="4">
    <source>
        <dbReference type="PROSITE" id="PS01124"/>
    </source>
</evidence>
<dbReference type="Pfam" id="PF12833">
    <property type="entry name" value="HTH_18"/>
    <property type="match status" value="1"/>
</dbReference>
<evidence type="ECO:0000313" key="5">
    <source>
        <dbReference type="EMBL" id="KPM48924.1"/>
    </source>
</evidence>
<feature type="domain" description="HTH araC/xylS-type" evidence="4">
    <location>
        <begin position="193"/>
        <end position="299"/>
    </location>
</feature>
<dbReference type="STRING" id="1605367.AFM12_10245"/>
<dbReference type="GO" id="GO:0043565">
    <property type="term" value="F:sequence-specific DNA binding"/>
    <property type="evidence" value="ECO:0007669"/>
    <property type="project" value="InterPro"/>
</dbReference>
<dbReference type="EMBL" id="LGTQ01000006">
    <property type="protein sequence ID" value="KPM48924.1"/>
    <property type="molecule type" value="Genomic_DNA"/>
</dbReference>
<dbReference type="InterPro" id="IPR009057">
    <property type="entry name" value="Homeodomain-like_sf"/>
</dbReference>
<evidence type="ECO:0000313" key="6">
    <source>
        <dbReference type="Proteomes" id="UP000050454"/>
    </source>
</evidence>
<dbReference type="InterPro" id="IPR037923">
    <property type="entry name" value="HTH-like"/>
</dbReference>
<keyword evidence="2" id="KW-0238">DNA-binding</keyword>
<dbReference type="Proteomes" id="UP000050454">
    <property type="component" value="Unassembled WGS sequence"/>
</dbReference>
<dbReference type="RefSeq" id="WP_055147568.1">
    <property type="nucleotide sequence ID" value="NZ_JXSZ01000006.1"/>
</dbReference>
<dbReference type="AlphaFoldDB" id="A0A0N8HA17"/>
<dbReference type="SMART" id="SM00342">
    <property type="entry name" value="HTH_ARAC"/>
    <property type="match status" value="1"/>
</dbReference>
<gene>
    <name evidence="5" type="ORF">AFM12_10245</name>
</gene>
<dbReference type="InterPro" id="IPR018060">
    <property type="entry name" value="HTH_AraC"/>
</dbReference>
<dbReference type="PROSITE" id="PS01124">
    <property type="entry name" value="HTH_ARAC_FAMILY_2"/>
    <property type="match status" value="1"/>
</dbReference>
<evidence type="ECO:0000256" key="1">
    <source>
        <dbReference type="ARBA" id="ARBA00023015"/>
    </source>
</evidence>